<dbReference type="AlphaFoldDB" id="A0AB38YDW9"/>
<dbReference type="GO" id="GO:0016740">
    <property type="term" value="F:transferase activity"/>
    <property type="evidence" value="ECO:0007669"/>
    <property type="project" value="UniProtKB-KW"/>
</dbReference>
<feature type="domain" description="Beta-lactamase hydrolase-like protein phosphatase-like" evidence="1">
    <location>
        <begin position="4"/>
        <end position="105"/>
    </location>
</feature>
<dbReference type="NCBIfam" id="TIGR01244">
    <property type="entry name" value="TIGR01244 family sulfur transferase"/>
    <property type="match status" value="1"/>
</dbReference>
<organism evidence="2">
    <name type="scientific">Salinispirillum sp. LH 10-3-1</name>
    <dbReference type="NCBI Taxonomy" id="2952525"/>
    <lineage>
        <taxon>Bacteria</taxon>
        <taxon>Pseudomonadati</taxon>
        <taxon>Pseudomonadota</taxon>
        <taxon>Gammaproteobacteria</taxon>
        <taxon>Oceanospirillales</taxon>
        <taxon>Saccharospirillaceae</taxon>
        <taxon>Salinispirillum</taxon>
    </lineage>
</organism>
<dbReference type="Gene3D" id="3.90.190.10">
    <property type="entry name" value="Protein tyrosine phosphatase superfamily"/>
    <property type="match status" value="1"/>
</dbReference>
<keyword evidence="2" id="KW-0808">Transferase</keyword>
<dbReference type="RefSeq" id="WP_304994843.1">
    <property type="nucleotide sequence ID" value="NZ_CP101717.1"/>
</dbReference>
<dbReference type="EMBL" id="CP101717">
    <property type="protein sequence ID" value="WLD57558.1"/>
    <property type="molecule type" value="Genomic_DNA"/>
</dbReference>
<evidence type="ECO:0000313" key="2">
    <source>
        <dbReference type="EMBL" id="WLD57558.1"/>
    </source>
</evidence>
<dbReference type="GO" id="GO:0016787">
    <property type="term" value="F:hydrolase activity"/>
    <property type="evidence" value="ECO:0007669"/>
    <property type="project" value="InterPro"/>
</dbReference>
<evidence type="ECO:0000259" key="1">
    <source>
        <dbReference type="Pfam" id="PF04273"/>
    </source>
</evidence>
<dbReference type="InterPro" id="IPR029021">
    <property type="entry name" value="Prot-tyrosine_phosphatase-like"/>
</dbReference>
<gene>
    <name evidence="2" type="ORF">NFC81_12675</name>
</gene>
<name>A0AB38YDW9_9GAMM</name>
<dbReference type="Pfam" id="PF04273">
    <property type="entry name" value="BLH_phosphatase"/>
    <property type="match status" value="1"/>
</dbReference>
<protein>
    <submittedName>
        <fullName evidence="2">TIGR01244 family sulfur transferase</fullName>
    </submittedName>
</protein>
<reference evidence="2" key="1">
    <citation type="submission" date="2022-07" db="EMBL/GenBank/DDBJ databases">
        <title>Complete genome sequence of Salinispirillum sp. LH10-3-1 capable of multiple carbohydrate inversion isolated from a soda lake.</title>
        <authorList>
            <person name="Liu J."/>
            <person name="Zhai Y."/>
            <person name="Zhang H."/>
            <person name="Yang H."/>
            <person name="Qu J."/>
            <person name="Li J."/>
        </authorList>
    </citation>
    <scope>NUCLEOTIDE SEQUENCE</scope>
    <source>
        <strain evidence="2">LH 10-3-1</strain>
    </source>
</reference>
<sequence>MNYQALSPNYVVSPQINLRDIVEIKADGFKVVVSNRPDGEEAGQPSAAEVQAACEDAGLEFYHCPMNGPNVDPADVETLKGLLADGRKVFAFCRTGNRSSIFYQYANA</sequence>
<accession>A0AB38YDW9</accession>
<dbReference type="InterPro" id="IPR005939">
    <property type="entry name" value="BLH_phosphatase-like"/>
</dbReference>
<proteinExistence type="predicted"/>